<organism evidence="2 3">
    <name type="scientific">Candidatus Roizmanbacteria bacterium CG22_combo_CG10-13_8_21_14_all_34_12</name>
    <dbReference type="NCBI Taxonomy" id="1974860"/>
    <lineage>
        <taxon>Bacteria</taxon>
        <taxon>Candidatus Roizmaniibacteriota</taxon>
    </lineage>
</organism>
<evidence type="ECO:0000256" key="1">
    <source>
        <dbReference type="SAM" id="Phobius"/>
    </source>
</evidence>
<feature type="transmembrane region" description="Helical" evidence="1">
    <location>
        <begin position="16"/>
        <end position="38"/>
    </location>
</feature>
<gene>
    <name evidence="2" type="ORF">COW97_01285</name>
</gene>
<dbReference type="AlphaFoldDB" id="A0A2H0C167"/>
<keyword evidence="1" id="KW-0812">Transmembrane</keyword>
<keyword evidence="1" id="KW-0472">Membrane</keyword>
<dbReference type="Proteomes" id="UP000229699">
    <property type="component" value="Unassembled WGS sequence"/>
</dbReference>
<evidence type="ECO:0000313" key="3">
    <source>
        <dbReference type="Proteomes" id="UP000229699"/>
    </source>
</evidence>
<proteinExistence type="predicted"/>
<keyword evidence="1" id="KW-1133">Transmembrane helix</keyword>
<sequence>MSLTELSYYFRKSLPYFILFCLIFLIFFYSIKLTLIYLDSNKDVITYTNPIFGKVSLPEIPKSSSSAGLKFTLDTIEGQPVTATDTAKVYFLPQYNPRFGYSEKIYLIAKGFGFDTEIIKYQLIGKTATFTDAEKTLTIDISNFNFKFDRKVDSGLFSSPQLTIPTKTVIENQAVDFLKKIGRYPDELGKGTTNIIYLKFNPINQNFVNVDRSSQAQLVEVDFYRPNIDDFSIVTPKFFNSQNYVVMLFQGTDFQIIKSQIAFFEKSEEQVGAYRVKTGEEAWSELNSGIGFVVAGTQGQKDILIKSMKLGYFDPDVYQNYLQPVYVFLGEGNFVGYVPAVKN</sequence>
<protein>
    <submittedName>
        <fullName evidence="2">Uncharacterized protein</fullName>
    </submittedName>
</protein>
<accession>A0A2H0C167</accession>
<reference evidence="2 3" key="1">
    <citation type="submission" date="2017-09" db="EMBL/GenBank/DDBJ databases">
        <title>Depth-based differentiation of microbial function through sediment-hosted aquifers and enrichment of novel symbionts in the deep terrestrial subsurface.</title>
        <authorList>
            <person name="Probst A.J."/>
            <person name="Ladd B."/>
            <person name="Jarett J.K."/>
            <person name="Geller-Mcgrath D.E."/>
            <person name="Sieber C.M."/>
            <person name="Emerson J.B."/>
            <person name="Anantharaman K."/>
            <person name="Thomas B.C."/>
            <person name="Malmstrom R."/>
            <person name="Stieglmeier M."/>
            <person name="Klingl A."/>
            <person name="Woyke T."/>
            <person name="Ryan C.M."/>
            <person name="Banfield J.F."/>
        </authorList>
    </citation>
    <scope>NUCLEOTIDE SEQUENCE [LARGE SCALE GENOMIC DNA]</scope>
    <source>
        <strain evidence="2">CG22_combo_CG10-13_8_21_14_all_34_12</strain>
    </source>
</reference>
<dbReference type="EMBL" id="PCTC01000024">
    <property type="protein sequence ID" value="PIP63667.1"/>
    <property type="molecule type" value="Genomic_DNA"/>
</dbReference>
<comment type="caution">
    <text evidence="2">The sequence shown here is derived from an EMBL/GenBank/DDBJ whole genome shotgun (WGS) entry which is preliminary data.</text>
</comment>
<evidence type="ECO:0000313" key="2">
    <source>
        <dbReference type="EMBL" id="PIP63667.1"/>
    </source>
</evidence>
<name>A0A2H0C167_9BACT</name>